<organism evidence="1 2">
    <name type="scientific">[Clostridium] citroniae WAL-19142</name>
    <dbReference type="NCBI Taxonomy" id="742734"/>
    <lineage>
        <taxon>Bacteria</taxon>
        <taxon>Bacillati</taxon>
        <taxon>Bacillota</taxon>
        <taxon>Clostridia</taxon>
        <taxon>Lachnospirales</taxon>
        <taxon>Lachnospiraceae</taxon>
        <taxon>Enterocloster</taxon>
    </lineage>
</organism>
<accession>A0A0J9C319</accession>
<comment type="caution">
    <text evidence="1">The sequence shown here is derived from an EMBL/GenBank/DDBJ whole genome shotgun (WGS) entry which is preliminary data.</text>
</comment>
<name>A0A0J9C319_9FIRM</name>
<reference evidence="1 2" key="1">
    <citation type="submission" date="2011-04" db="EMBL/GenBank/DDBJ databases">
        <title>The Genome Sequence of Clostridium citroniae WAL-19142.</title>
        <authorList>
            <consortium name="The Broad Institute Genome Sequencing Platform"/>
            <person name="Earl A."/>
            <person name="Ward D."/>
            <person name="Feldgarden M."/>
            <person name="Gevers D."/>
            <person name="Warren Y.A."/>
            <person name="Tyrrell K.L."/>
            <person name="Citron D.M."/>
            <person name="Goldstein E.J."/>
            <person name="Daigneault M."/>
            <person name="Allen-Vercoe E."/>
            <person name="Young S.K."/>
            <person name="Zeng Q."/>
            <person name="Gargeya S."/>
            <person name="Fitzgerald M."/>
            <person name="Haas B."/>
            <person name="Abouelleil A."/>
            <person name="Alvarado L."/>
            <person name="Arachchi H.M."/>
            <person name="Berlin A."/>
            <person name="Brown A."/>
            <person name="Chapman S.B."/>
            <person name="Chen Z."/>
            <person name="Dunbar C."/>
            <person name="Freedman E."/>
            <person name="Gearin G."/>
            <person name="Gellesch M."/>
            <person name="Goldberg J."/>
            <person name="Griggs A."/>
            <person name="Gujja S."/>
            <person name="Heilman E.R."/>
            <person name="Heiman D."/>
            <person name="Howarth C."/>
            <person name="Larson L."/>
            <person name="Lui A."/>
            <person name="MacDonald P.J."/>
            <person name="Mehta T."/>
            <person name="Montmayeur A."/>
            <person name="Murphy C."/>
            <person name="Neiman D."/>
            <person name="Pearson M."/>
            <person name="Priest M."/>
            <person name="Roberts A."/>
            <person name="Saif S."/>
            <person name="Shea T."/>
            <person name="Shenoy N."/>
            <person name="Sisk P."/>
            <person name="Stolte C."/>
            <person name="Sykes S."/>
            <person name="White J."/>
            <person name="Yandava C."/>
            <person name="Wortman J."/>
            <person name="Nusbaum C."/>
            <person name="Birren B."/>
        </authorList>
    </citation>
    <scope>NUCLEOTIDE SEQUENCE [LARGE SCALE GENOMIC DNA]</scope>
    <source>
        <strain evidence="1 2">WAL-19142</strain>
    </source>
</reference>
<evidence type="ECO:0000313" key="2">
    <source>
        <dbReference type="Proteomes" id="UP000037392"/>
    </source>
</evidence>
<dbReference type="EMBL" id="ADLK01000022">
    <property type="protein sequence ID" value="KMW18834.1"/>
    <property type="molecule type" value="Genomic_DNA"/>
</dbReference>
<dbReference type="InterPro" id="IPR011008">
    <property type="entry name" value="Dimeric_a/b-barrel"/>
</dbReference>
<dbReference type="InterPro" id="IPR022512">
    <property type="entry name" value="CHP03792"/>
</dbReference>
<evidence type="ECO:0000313" key="1">
    <source>
        <dbReference type="EMBL" id="KMW18834.1"/>
    </source>
</evidence>
<sequence length="126" mass="15314">MQGYTYTKGEHYPVEHLVFKVAPEDVEHYLAVDHEIWTLKEAYAPGFDHIPFLYKEVWVNDNKPGEIHFIFVWESIESWRKIDDKEYQAKLIKEFDEKFGRPYEFIRCVQNEENFGVHRVSRFERI</sequence>
<gene>
    <name evidence="1" type="ORF">HMPREF9470_02938</name>
</gene>
<proteinExistence type="predicted"/>
<dbReference type="NCBIfam" id="TIGR03792">
    <property type="entry name" value="TIGR03792 family protein"/>
    <property type="match status" value="1"/>
</dbReference>
<evidence type="ECO:0008006" key="3">
    <source>
        <dbReference type="Google" id="ProtNLM"/>
    </source>
</evidence>
<dbReference type="RefSeq" id="WP_007871133.1">
    <property type="nucleotide sequence ID" value="NZ_KQ235878.1"/>
</dbReference>
<dbReference type="PATRIC" id="fig|742734.4.peg.3143"/>
<protein>
    <recommendedName>
        <fullName evidence="3">ABM domain-containing protein</fullName>
    </recommendedName>
</protein>
<dbReference type="OrthoDB" id="531457at2"/>
<dbReference type="Proteomes" id="UP000037392">
    <property type="component" value="Unassembled WGS sequence"/>
</dbReference>
<dbReference type="GeneID" id="93163430"/>
<dbReference type="AlphaFoldDB" id="A0A0J9C319"/>
<dbReference type="SUPFAM" id="SSF54909">
    <property type="entry name" value="Dimeric alpha+beta barrel"/>
    <property type="match status" value="1"/>
</dbReference>